<dbReference type="Proteomes" id="UP000184211">
    <property type="component" value="Unassembled WGS sequence"/>
</dbReference>
<evidence type="ECO:0000313" key="3">
    <source>
        <dbReference type="Proteomes" id="UP000184211"/>
    </source>
</evidence>
<sequence>MRNLIASALLAMLILPLGSVQTEAGPISNACIKSDRKGASRSMCNCLQSVANGELNRTEQKLAASFFKDPHKAQVIRQSDRRSHEQFWLRYKEYGQTAAALCNQHS</sequence>
<feature type="chain" id="PRO_5012206289" evidence="1">
    <location>
        <begin position="25"/>
        <end position="106"/>
    </location>
</feature>
<protein>
    <submittedName>
        <fullName evidence="2">Uncharacterized protein</fullName>
    </submittedName>
</protein>
<accession>A0A1M5KKN7</accession>
<feature type="signal peptide" evidence="1">
    <location>
        <begin position="1"/>
        <end position="24"/>
    </location>
</feature>
<dbReference type="AlphaFoldDB" id="A0A1M5KKN7"/>
<reference evidence="3" key="1">
    <citation type="submission" date="2016-11" db="EMBL/GenBank/DDBJ databases">
        <authorList>
            <person name="Varghese N."/>
            <person name="Submissions S."/>
        </authorList>
    </citation>
    <scope>NUCLEOTIDE SEQUENCE [LARGE SCALE GENOMIC DNA]</scope>
    <source>
        <strain evidence="3">DSM 28223</strain>
    </source>
</reference>
<evidence type="ECO:0000256" key="1">
    <source>
        <dbReference type="SAM" id="SignalP"/>
    </source>
</evidence>
<dbReference type="STRING" id="870908.SAMN04488044_1002"/>
<proteinExistence type="predicted"/>
<keyword evidence="3" id="KW-1185">Reference proteome</keyword>
<dbReference type="EMBL" id="FQWM01000001">
    <property type="protein sequence ID" value="SHG53285.1"/>
    <property type="molecule type" value="Genomic_DNA"/>
</dbReference>
<evidence type="ECO:0000313" key="2">
    <source>
        <dbReference type="EMBL" id="SHG53285.1"/>
    </source>
</evidence>
<gene>
    <name evidence="2" type="ORF">SAMN04488044_1002</name>
</gene>
<keyword evidence="1" id="KW-0732">Signal</keyword>
<name>A0A1M5KKN7_9RHOB</name>
<organism evidence="2 3">
    <name type="scientific">Cognatishimia maritima</name>
    <dbReference type="NCBI Taxonomy" id="870908"/>
    <lineage>
        <taxon>Bacteria</taxon>
        <taxon>Pseudomonadati</taxon>
        <taxon>Pseudomonadota</taxon>
        <taxon>Alphaproteobacteria</taxon>
        <taxon>Rhodobacterales</taxon>
        <taxon>Paracoccaceae</taxon>
        <taxon>Cognatishimia</taxon>
    </lineage>
</organism>
<dbReference type="RefSeq" id="WP_072791730.1">
    <property type="nucleotide sequence ID" value="NZ_FQWM01000001.1"/>
</dbReference>